<proteinExistence type="predicted"/>
<dbReference type="Proteomes" id="UP001066276">
    <property type="component" value="Chromosome 11"/>
</dbReference>
<comment type="caution">
    <text evidence="2">The sequence shown here is derived from an EMBL/GenBank/DDBJ whole genome shotgun (WGS) entry which is preliminary data.</text>
</comment>
<accession>A0AAV7M0Q5</accession>
<dbReference type="EMBL" id="JANPWB010000015">
    <property type="protein sequence ID" value="KAJ1093545.1"/>
    <property type="molecule type" value="Genomic_DNA"/>
</dbReference>
<protein>
    <submittedName>
        <fullName evidence="2">Uncharacterized protein</fullName>
    </submittedName>
</protein>
<gene>
    <name evidence="2" type="ORF">NDU88_006645</name>
</gene>
<organism evidence="2 3">
    <name type="scientific">Pleurodeles waltl</name>
    <name type="common">Iberian ribbed newt</name>
    <dbReference type="NCBI Taxonomy" id="8319"/>
    <lineage>
        <taxon>Eukaryota</taxon>
        <taxon>Metazoa</taxon>
        <taxon>Chordata</taxon>
        <taxon>Craniata</taxon>
        <taxon>Vertebrata</taxon>
        <taxon>Euteleostomi</taxon>
        <taxon>Amphibia</taxon>
        <taxon>Batrachia</taxon>
        <taxon>Caudata</taxon>
        <taxon>Salamandroidea</taxon>
        <taxon>Salamandridae</taxon>
        <taxon>Pleurodelinae</taxon>
        <taxon>Pleurodeles</taxon>
    </lineage>
</organism>
<feature type="region of interest" description="Disordered" evidence="1">
    <location>
        <begin position="1"/>
        <end position="55"/>
    </location>
</feature>
<name>A0AAV7M0Q5_PLEWA</name>
<keyword evidence="3" id="KW-1185">Reference proteome</keyword>
<feature type="region of interest" description="Disordered" evidence="1">
    <location>
        <begin position="100"/>
        <end position="143"/>
    </location>
</feature>
<evidence type="ECO:0000313" key="2">
    <source>
        <dbReference type="EMBL" id="KAJ1093545.1"/>
    </source>
</evidence>
<feature type="compositionally biased region" description="Basic and acidic residues" evidence="1">
    <location>
        <begin position="100"/>
        <end position="126"/>
    </location>
</feature>
<evidence type="ECO:0000313" key="3">
    <source>
        <dbReference type="Proteomes" id="UP001066276"/>
    </source>
</evidence>
<evidence type="ECO:0000256" key="1">
    <source>
        <dbReference type="SAM" id="MobiDB-lite"/>
    </source>
</evidence>
<dbReference type="AlphaFoldDB" id="A0AAV7M0Q5"/>
<feature type="compositionally biased region" description="Basic and acidic residues" evidence="1">
    <location>
        <begin position="13"/>
        <end position="23"/>
    </location>
</feature>
<reference evidence="2" key="1">
    <citation type="journal article" date="2022" name="bioRxiv">
        <title>Sequencing and chromosome-scale assembly of the giantPleurodeles waltlgenome.</title>
        <authorList>
            <person name="Brown T."/>
            <person name="Elewa A."/>
            <person name="Iarovenko S."/>
            <person name="Subramanian E."/>
            <person name="Araus A.J."/>
            <person name="Petzold A."/>
            <person name="Susuki M."/>
            <person name="Suzuki K.-i.T."/>
            <person name="Hayashi T."/>
            <person name="Toyoda A."/>
            <person name="Oliveira C."/>
            <person name="Osipova E."/>
            <person name="Leigh N.D."/>
            <person name="Simon A."/>
            <person name="Yun M.H."/>
        </authorList>
    </citation>
    <scope>NUCLEOTIDE SEQUENCE</scope>
    <source>
        <strain evidence="2">20211129_DDA</strain>
        <tissue evidence="2">Liver</tissue>
    </source>
</reference>
<sequence length="143" mass="15878">MHYTWRGPTPTVKKTERGRKDGLRQAPRSGKRTAPPPQPKRRRSGPPWHDNESIKNLTCHTNSTSHKLIVVGASGGVLCSLALPGALGLLRSLGAIFDLGGRRGEGRRRSSEEARRGRRGADAERRRLSRQRGVQDQKLWASE</sequence>